<proteinExistence type="predicted"/>
<keyword evidence="1" id="KW-0812">Transmembrane</keyword>
<comment type="caution">
    <text evidence="2">The sequence shown here is derived from an EMBL/GenBank/DDBJ whole genome shotgun (WGS) entry which is preliminary data.</text>
</comment>
<reference evidence="2 3" key="1">
    <citation type="journal article" date="2017" name="ISME J.">
        <title>Energy and carbon metabolisms in a deep terrestrial subsurface fluid microbial community.</title>
        <authorList>
            <person name="Momper L."/>
            <person name="Jungbluth S.P."/>
            <person name="Lee M.D."/>
            <person name="Amend J.P."/>
        </authorList>
    </citation>
    <scope>NUCLEOTIDE SEQUENCE [LARGE SCALE GENOMIC DNA]</scope>
    <source>
        <strain evidence="2">SURF_29</strain>
    </source>
</reference>
<sequence length="386" mass="39758">MLTRLFKNEDGSTLAMFVIVLSALTTILLAVASASLYNKVSIERAYNNAMAMSIAEAGVEKAIWEFKQGLSYTGEVGNTNIPGGEFDVQVTDIDTTNKYITAIAYVPSKTDPKYKKAVKVKLTAQPSNTDISFSYAVQSGVNGMEIGGSSNIEGSLYSNGNIRVYGSAEVHDPGNAWAVGTIDDGGRIKGTKTPGAPAVPLPNINLDAWRDLAASGGTISGGAIPTGNFGPKKINGSATFNGGNLNIMGPIYITGSLSISGSGNWNLDDSLGSGGTVVIVDGSVSISGGHHFNENEDGGYIAIIAAGPGSQISYTGSATGEKVALFAPDGTISLAGSGRIVAMMAKGLSIMGSGKIEYEQGTPVISFPGAPGGAWQVKEWQEISPP</sequence>
<accession>A0A419DFM2</accession>
<protein>
    <recommendedName>
        <fullName evidence="4">Type 4 fimbrial biogenesis protein PilX N-terminal domain-containing protein</fullName>
    </recommendedName>
</protein>
<evidence type="ECO:0000256" key="1">
    <source>
        <dbReference type="SAM" id="Phobius"/>
    </source>
</evidence>
<evidence type="ECO:0008006" key="4">
    <source>
        <dbReference type="Google" id="ProtNLM"/>
    </source>
</evidence>
<dbReference type="AlphaFoldDB" id="A0A419DFM2"/>
<organism evidence="2 3">
    <name type="scientific">candidate division WS5 bacterium</name>
    <dbReference type="NCBI Taxonomy" id="2093353"/>
    <lineage>
        <taxon>Bacteria</taxon>
        <taxon>candidate division WS5</taxon>
    </lineage>
</organism>
<keyword evidence="1" id="KW-1133">Transmembrane helix</keyword>
<dbReference type="EMBL" id="QZJW01000008">
    <property type="protein sequence ID" value="RJO61878.1"/>
    <property type="molecule type" value="Genomic_DNA"/>
</dbReference>
<evidence type="ECO:0000313" key="2">
    <source>
        <dbReference type="EMBL" id="RJO61878.1"/>
    </source>
</evidence>
<evidence type="ECO:0000313" key="3">
    <source>
        <dbReference type="Proteomes" id="UP000285655"/>
    </source>
</evidence>
<dbReference type="Proteomes" id="UP000285655">
    <property type="component" value="Unassembled WGS sequence"/>
</dbReference>
<feature type="transmembrane region" description="Helical" evidence="1">
    <location>
        <begin position="12"/>
        <end position="37"/>
    </location>
</feature>
<keyword evidence="1" id="KW-0472">Membrane</keyword>
<gene>
    <name evidence="2" type="ORF">C4544_01655</name>
</gene>
<name>A0A419DFM2_9BACT</name>